<protein>
    <submittedName>
        <fullName evidence="2">Uncharacterized protein</fullName>
    </submittedName>
</protein>
<dbReference type="Proteomes" id="UP000095454">
    <property type="component" value="Unassembled WGS sequence"/>
</dbReference>
<organism evidence="2 3">
    <name type="scientific">Collinsella aerofaciens</name>
    <dbReference type="NCBI Taxonomy" id="74426"/>
    <lineage>
        <taxon>Bacteria</taxon>
        <taxon>Bacillati</taxon>
        <taxon>Actinomycetota</taxon>
        <taxon>Coriobacteriia</taxon>
        <taxon>Coriobacteriales</taxon>
        <taxon>Coriobacteriaceae</taxon>
        <taxon>Collinsella</taxon>
    </lineage>
</organism>
<accession>A0A174IEJ4</accession>
<feature type="region of interest" description="Disordered" evidence="1">
    <location>
        <begin position="307"/>
        <end position="332"/>
    </location>
</feature>
<sequence>MASPPVIVNHSVVRAGASARATAAGLAAYAGTRRGVVIEVSEADGRRLGVDGLAAYAANRTGSTGGLWGADGPVAVAEARRAIAQNGGAVLTTVVTVPNDIAPAAGLDRLDAWQALVRSEWPRLFSEMTGVPESRVEFYAAMHVNGTSHHVHILTVDHAGEWDALLPKRKMEAARLEISSKAMAPLLREAYIERDLAREAALDAVARIDRNRFDIKLPPDGRIEAAHLRRFHPEASAALREALDRAASDSPELAGALDRHRKAVERCACLKCLTGEVRDTYVHKAATDLGLRCENAALRVIVPDRTPAREEVPTRRAAPQTGPATERRREAGLATEARACIPKTRLERIARKAARGRTLEPADLRGCPTADRAFRHAPSAGTALGRAAAMATLVAREATRDDRGRDMGDEAGERALKLIAATLRVLASGGTGPSSVPALKIANRIERTITR</sequence>
<dbReference type="EMBL" id="CZAQ01000002">
    <property type="protein sequence ID" value="CUO83530.1"/>
    <property type="molecule type" value="Genomic_DNA"/>
</dbReference>
<proteinExistence type="predicted"/>
<dbReference type="AlphaFoldDB" id="A0A174IEJ4"/>
<evidence type="ECO:0000313" key="3">
    <source>
        <dbReference type="Proteomes" id="UP000095454"/>
    </source>
</evidence>
<reference evidence="2 3" key="1">
    <citation type="submission" date="2015-09" db="EMBL/GenBank/DDBJ databases">
        <authorList>
            <consortium name="Pathogen Informatics"/>
        </authorList>
    </citation>
    <scope>NUCLEOTIDE SEQUENCE [LARGE SCALE GENOMIC DNA]</scope>
    <source>
        <strain evidence="2 3">2789STDY5834902</strain>
    </source>
</reference>
<dbReference type="RefSeq" id="WP_055250291.1">
    <property type="nucleotide sequence ID" value="NZ_CABIXX010000002.1"/>
</dbReference>
<gene>
    <name evidence="2" type="ORF">ERS852514_00232</name>
</gene>
<evidence type="ECO:0000313" key="2">
    <source>
        <dbReference type="EMBL" id="CUO83530.1"/>
    </source>
</evidence>
<evidence type="ECO:0000256" key="1">
    <source>
        <dbReference type="SAM" id="MobiDB-lite"/>
    </source>
</evidence>
<name>A0A174IEJ4_9ACTN</name>